<dbReference type="Proteomes" id="UP001515480">
    <property type="component" value="Unassembled WGS sequence"/>
</dbReference>
<keyword evidence="2" id="KW-1185">Reference proteome</keyword>
<gene>
    <name evidence="1" type="ORF">AB1Y20_003607</name>
</gene>
<accession>A0AB34J4C4</accession>
<organism evidence="1 2">
    <name type="scientific">Prymnesium parvum</name>
    <name type="common">Toxic golden alga</name>
    <dbReference type="NCBI Taxonomy" id="97485"/>
    <lineage>
        <taxon>Eukaryota</taxon>
        <taxon>Haptista</taxon>
        <taxon>Haptophyta</taxon>
        <taxon>Prymnesiophyceae</taxon>
        <taxon>Prymnesiales</taxon>
        <taxon>Prymnesiaceae</taxon>
        <taxon>Prymnesium</taxon>
    </lineage>
</organism>
<name>A0AB34J4C4_PRYPA</name>
<dbReference type="EMBL" id="JBGBPQ010000012">
    <property type="protein sequence ID" value="KAL1514508.1"/>
    <property type="molecule type" value="Genomic_DNA"/>
</dbReference>
<protein>
    <submittedName>
        <fullName evidence="1">Uncharacterized protein</fullName>
    </submittedName>
</protein>
<comment type="caution">
    <text evidence="1">The sequence shown here is derived from an EMBL/GenBank/DDBJ whole genome shotgun (WGS) entry which is preliminary data.</text>
</comment>
<proteinExistence type="predicted"/>
<evidence type="ECO:0000313" key="2">
    <source>
        <dbReference type="Proteomes" id="UP001515480"/>
    </source>
</evidence>
<dbReference type="AlphaFoldDB" id="A0AB34J4C4"/>
<sequence>MSANATLSNAAVEAPDTNTGRIDHIHISHGGEQAPAQHFDVKSAFTQSDIDHEIYVDPPKGFEVLGGKDLNKLYLRALLHYRICCYGACRFA</sequence>
<evidence type="ECO:0000313" key="1">
    <source>
        <dbReference type="EMBL" id="KAL1514508.1"/>
    </source>
</evidence>
<reference evidence="1 2" key="1">
    <citation type="journal article" date="2024" name="Science">
        <title>Giant polyketide synthase enzymes in the biosynthesis of giant marine polyether toxins.</title>
        <authorList>
            <person name="Fallon T.R."/>
            <person name="Shende V.V."/>
            <person name="Wierzbicki I.H."/>
            <person name="Pendleton A.L."/>
            <person name="Watervoot N.F."/>
            <person name="Auber R.P."/>
            <person name="Gonzalez D.J."/>
            <person name="Wisecaver J.H."/>
            <person name="Moore B.S."/>
        </authorList>
    </citation>
    <scope>NUCLEOTIDE SEQUENCE [LARGE SCALE GENOMIC DNA]</scope>
    <source>
        <strain evidence="1 2">12B1</strain>
    </source>
</reference>